<evidence type="ECO:0000313" key="14">
    <source>
        <dbReference type="Proteomes" id="UP000510660"/>
    </source>
</evidence>
<dbReference type="Pfam" id="PF06280">
    <property type="entry name" value="fn3_5"/>
    <property type="match status" value="1"/>
</dbReference>
<evidence type="ECO:0000256" key="9">
    <source>
        <dbReference type="SAM" id="MobiDB-lite"/>
    </source>
</evidence>
<feature type="compositionally biased region" description="Polar residues" evidence="9">
    <location>
        <begin position="1428"/>
        <end position="1464"/>
    </location>
</feature>
<accession>A0A7H9EAT2</accession>
<feature type="compositionally biased region" description="Polar residues" evidence="9">
    <location>
        <begin position="149"/>
        <end position="179"/>
    </location>
</feature>
<proteinExistence type="inferred from homology"/>
<dbReference type="PRINTS" id="PR00723">
    <property type="entry name" value="SUBTILISIN"/>
</dbReference>
<evidence type="ECO:0000256" key="3">
    <source>
        <dbReference type="ARBA" id="ARBA00022729"/>
    </source>
</evidence>
<keyword evidence="5 7" id="KW-0720">Serine protease</keyword>
<dbReference type="InterPro" id="IPR023828">
    <property type="entry name" value="Peptidase_S8_Ser-AS"/>
</dbReference>
<keyword evidence="4 7" id="KW-0378">Hydrolase</keyword>
<feature type="active site" description="Charge relay system" evidence="6 7">
    <location>
        <position position="462"/>
    </location>
</feature>
<evidence type="ECO:0000256" key="5">
    <source>
        <dbReference type="ARBA" id="ARBA00022825"/>
    </source>
</evidence>
<dbReference type="InterPro" id="IPR050131">
    <property type="entry name" value="Peptidase_S8_subtilisin-like"/>
</dbReference>
<dbReference type="EMBL" id="CP047415">
    <property type="protein sequence ID" value="QLL74710.1"/>
    <property type="molecule type" value="Genomic_DNA"/>
</dbReference>
<dbReference type="PROSITE" id="PS00138">
    <property type="entry name" value="SUBTILASE_SER"/>
    <property type="match status" value="1"/>
</dbReference>
<evidence type="ECO:0000259" key="11">
    <source>
        <dbReference type="Pfam" id="PF03217"/>
    </source>
</evidence>
<dbReference type="PANTHER" id="PTHR43806">
    <property type="entry name" value="PEPTIDASE S8"/>
    <property type="match status" value="1"/>
</dbReference>
<feature type="domain" description="S-layer protein C-terminal" evidence="11">
    <location>
        <begin position="1607"/>
        <end position="1672"/>
    </location>
</feature>
<dbReference type="Gene3D" id="3.40.50.200">
    <property type="entry name" value="Peptidase S8/S53 domain"/>
    <property type="match status" value="1"/>
</dbReference>
<reference evidence="13 14" key="1">
    <citation type="submission" date="2020-01" db="EMBL/GenBank/DDBJ databases">
        <title>Complete and circular genome sequences of six lactobacillus isolates from horses.</title>
        <authorList>
            <person name="Hassan H.M."/>
        </authorList>
    </citation>
    <scope>NUCLEOTIDE SEQUENCE [LARGE SCALE GENOMIC DNA]</scope>
    <source>
        <strain evidence="13 14">1D</strain>
    </source>
</reference>
<dbReference type="PANTHER" id="PTHR43806:SF11">
    <property type="entry name" value="CEREVISIN-RELATED"/>
    <property type="match status" value="1"/>
</dbReference>
<dbReference type="GO" id="GO:0004252">
    <property type="term" value="F:serine-type endopeptidase activity"/>
    <property type="evidence" value="ECO:0007669"/>
    <property type="project" value="UniProtKB-UniRule"/>
</dbReference>
<evidence type="ECO:0000259" key="12">
    <source>
        <dbReference type="Pfam" id="PF06280"/>
    </source>
</evidence>
<gene>
    <name evidence="13" type="ORF">GTO85_10395</name>
</gene>
<dbReference type="InterPro" id="IPR034216">
    <property type="entry name" value="C5a_Peptidase"/>
</dbReference>
<feature type="active site" description="Charge relay system" evidence="6 7">
    <location>
        <position position="201"/>
    </location>
</feature>
<dbReference type="Pfam" id="PF03217">
    <property type="entry name" value="SlpA"/>
    <property type="match status" value="3"/>
</dbReference>
<comment type="similarity">
    <text evidence="1 7 8">Belongs to the peptidase S8 family.</text>
</comment>
<organism evidence="13 14">
    <name type="scientific">Lactobacillus crispatus</name>
    <dbReference type="NCBI Taxonomy" id="47770"/>
    <lineage>
        <taxon>Bacteria</taxon>
        <taxon>Bacillati</taxon>
        <taxon>Bacillota</taxon>
        <taxon>Bacilli</taxon>
        <taxon>Lactobacillales</taxon>
        <taxon>Lactobacillaceae</taxon>
        <taxon>Lactobacillus</taxon>
    </lineage>
</organism>
<feature type="domain" description="S-layer protein C-terminal" evidence="11">
    <location>
        <begin position="1479"/>
        <end position="1541"/>
    </location>
</feature>
<feature type="domain" description="Peptidase S8/S53" evidence="10">
    <location>
        <begin position="192"/>
        <end position="523"/>
    </location>
</feature>
<feature type="domain" description="C5a peptidase/Subtilisin-like protease SBT2-like Fn3-like" evidence="12">
    <location>
        <begin position="547"/>
        <end position="652"/>
    </location>
</feature>
<feature type="compositionally biased region" description="Low complexity" evidence="9">
    <location>
        <begin position="129"/>
        <end position="148"/>
    </location>
</feature>
<evidence type="ECO:0000313" key="13">
    <source>
        <dbReference type="EMBL" id="QLL74710.1"/>
    </source>
</evidence>
<evidence type="ECO:0000256" key="4">
    <source>
        <dbReference type="ARBA" id="ARBA00022801"/>
    </source>
</evidence>
<dbReference type="Gene3D" id="2.60.40.4070">
    <property type="match status" value="1"/>
</dbReference>
<feature type="compositionally biased region" description="Polar residues" evidence="9">
    <location>
        <begin position="369"/>
        <end position="382"/>
    </location>
</feature>
<dbReference type="PROSITE" id="PS00136">
    <property type="entry name" value="SUBTILASE_ASP"/>
    <property type="match status" value="1"/>
</dbReference>
<dbReference type="SUPFAM" id="SSF52743">
    <property type="entry name" value="Subtilisin-like"/>
    <property type="match status" value="1"/>
</dbReference>
<evidence type="ECO:0000256" key="1">
    <source>
        <dbReference type="ARBA" id="ARBA00011073"/>
    </source>
</evidence>
<dbReference type="GO" id="GO:0006508">
    <property type="term" value="P:proteolysis"/>
    <property type="evidence" value="ECO:0007669"/>
    <property type="project" value="UniProtKB-KW"/>
</dbReference>
<dbReference type="InterPro" id="IPR015500">
    <property type="entry name" value="Peptidase_S8_subtilisin-rel"/>
</dbReference>
<dbReference type="InterPro" id="IPR000209">
    <property type="entry name" value="Peptidase_S8/S53_dom"/>
</dbReference>
<dbReference type="GO" id="GO:0016020">
    <property type="term" value="C:membrane"/>
    <property type="evidence" value="ECO:0007669"/>
    <property type="project" value="InterPro"/>
</dbReference>
<dbReference type="RefSeq" id="WP_180860971.1">
    <property type="nucleotide sequence ID" value="NZ_CP047415.1"/>
</dbReference>
<evidence type="ECO:0000256" key="8">
    <source>
        <dbReference type="RuleBase" id="RU003355"/>
    </source>
</evidence>
<dbReference type="Gene3D" id="2.60.40.1710">
    <property type="entry name" value="Subtilisin-like superfamily"/>
    <property type="match status" value="1"/>
</dbReference>
<dbReference type="Pfam" id="PF00082">
    <property type="entry name" value="Peptidase_S8"/>
    <property type="match status" value="1"/>
</dbReference>
<feature type="compositionally biased region" description="Polar residues" evidence="9">
    <location>
        <begin position="111"/>
        <end position="127"/>
    </location>
</feature>
<feature type="region of interest" description="Disordered" evidence="9">
    <location>
        <begin position="365"/>
        <end position="399"/>
    </location>
</feature>
<evidence type="ECO:0000259" key="10">
    <source>
        <dbReference type="Pfam" id="PF00082"/>
    </source>
</evidence>
<dbReference type="Proteomes" id="UP000510660">
    <property type="component" value="Chromosome"/>
</dbReference>
<feature type="domain" description="S-layer protein C-terminal" evidence="11">
    <location>
        <begin position="1546"/>
        <end position="1606"/>
    </location>
</feature>
<feature type="active site" description="Charge relay system" evidence="6 7">
    <location>
        <position position="264"/>
    </location>
</feature>
<protein>
    <submittedName>
        <fullName evidence="13">S8 family serine peptidase</fullName>
    </submittedName>
</protein>
<feature type="region of interest" description="Disordered" evidence="9">
    <location>
        <begin position="87"/>
        <end position="179"/>
    </location>
</feature>
<dbReference type="CDD" id="cd07475">
    <property type="entry name" value="Peptidases_S8_C5a_Peptidase"/>
    <property type="match status" value="1"/>
</dbReference>
<dbReference type="PROSITE" id="PS51892">
    <property type="entry name" value="SUBTILASE"/>
    <property type="match status" value="1"/>
</dbReference>
<feature type="region of interest" description="Disordered" evidence="9">
    <location>
        <begin position="1421"/>
        <end position="1468"/>
    </location>
</feature>
<dbReference type="InterPro" id="IPR036852">
    <property type="entry name" value="Peptidase_S8/S53_dom_sf"/>
</dbReference>
<dbReference type="InterPro" id="IPR010435">
    <property type="entry name" value="C5a/SBT2-like_Fn3"/>
</dbReference>
<name>A0A7H9EAT2_9LACO</name>
<evidence type="ECO:0000256" key="7">
    <source>
        <dbReference type="PROSITE-ProRule" id="PRU01240"/>
    </source>
</evidence>
<keyword evidence="2 7" id="KW-0645">Protease</keyword>
<sequence length="1678" mass="182621">MNQKNIDVRDYSYVFCTKKRLELVQACKHSSGLVGLRKKWATAAILTLASGSVFIFSPNGQVKAAENSNVAKQVSNSEKQIDVADSQARQQNALAKSAGTAEDDTLESKQQENTTVSTQTSENNQVEKANAQTQATSVSAAQNNNAQAKTPTDTQADAQPDTNSQNQETPPANNQDHVKGNVQSAWDQGYKGEHTVVAVIDSGVDTSHKDFQTMPKDPKLTADQMKELIAKLGYGRYVNEKFPFVHNYVDNSEDDIKPEADEPHGQHVSGIIAADGQPDGDKEYVVGVAPEAQLLQLRVFSADGTSLDLAKQIVDAVNLGADVIQMSLGGGVAAADLGVADQKAVQYAVDHGVIVSISASNNGNAASVDNTSHITDSDYQSGGNAGNYEPFSSSTVADPGASRNAITVAAETSDTGKDSDMASFSSWGPLPDFTLKPDISAPGSDVTSLANDNQYTKMSGTSMAGPFAAGAAALVKERLAKTNPELKGAELVKAVKALLMNTANPQTQNGYTTPVSPRRQGAGQINVGDATASPVYITTADGTGALSLRKVGDNTEFTLTLHNLSDKAQTYTFDDMGGGFTEKREKDSGIFYDVQLAGANVYGADAVTVAPKSDAQVKYTLKLSNLKPNQLVEGFLNFTNTETKKTLVVPYLSYYGDMTNENVFDNNANEDNDIQGNRWTNEDNYPRGIADQDSLKKLINVDGQYNWQEVAKLYESGKVAFSPNNDNKSDLVRPYAYLKQNVEDLKVEILDAKGNVVRVLGDSHGIQKSYHADGEGTVDMGYSASDASVFDWDGKLYDAQTGKMVVAPDGNYTYRFVATLYNDGPHQVQTHDTQVVIDTIAPTLSNVKFDQTNSTLSGDYKDTGAGFTSYSYGTVTINDKVFGFKLDDQEQSVFSDHDKTSGHFEFKLTPEELNAFSGAGNKVTVAISDVADNTAALTLDLAGQAGKPEVSVWNATNGLAFNQKMEDYDAKTNTYTLRGGATKDFYLNGKLVQVANDQYAVPVAADEKTPLVFSSDQAGHDVLLTFTPATLKAKFAWQHVDGEKKSFGPEIYSVFGSNDQDIVVQAAVTKGDNVQAFAQDYFTKEIYTATVKDGVATFHIHTSINKGKDGKFARALLKGWTEIVGPTFNDKQKTATTDINDEVYIGVYYDPTHTDQQPYIDRDKLGVKMTDEVADTAAFGPTPYPGYEPEDKSNKDIHFDYLTDGGVSNFGLEAVENGYYDPATNEFTLTGHVDSNVVSLTAMVASGFENDPNNQIDIHNNGKFTIVFKMPHTGHRYVQYIYKTTDGTEKRGSVGLILDIVKPTLLVDQLGNQDEAEFTTNKPTFKISGEANDNLDGYKFYLDGDNLFSQFNGSGYDYVAGLYASSDSTNDYGSHKFKKEEVLDDNHGQPTTHVFTIAVVDQLGNKLEKKVIVHYDPNFVETPVVDPKQNSDNADNNDNGQAPVTGPTSATENSFEQGNPTQSDVKNDVTPSLADAAEEKTFVLTRAALVYDQDGQVLATNNKVQRLEKGTTISAWNNGQVVKVKEQQFLQVGTNAYVKLANTFMKKLVVRNAYVYNASGRALSVDGKVRLIKKGHYVYVWNNGELFEIHGRKYYRIGENAYIKLANLQATKYVLLKKNAYVYDHNGKVVKNHTKRALLKKGTKHGVWNNGKTVLIHGKRFYQLGQNSYVKAVNAKLL</sequence>
<dbReference type="InterPro" id="IPR024968">
    <property type="entry name" value="SlpA_C_lactobacillus"/>
</dbReference>
<evidence type="ECO:0000256" key="6">
    <source>
        <dbReference type="PIRSR" id="PIRSR615500-1"/>
    </source>
</evidence>
<dbReference type="InterPro" id="IPR023827">
    <property type="entry name" value="Peptidase_S8_Asp-AS"/>
</dbReference>
<evidence type="ECO:0000256" key="2">
    <source>
        <dbReference type="ARBA" id="ARBA00022670"/>
    </source>
</evidence>
<keyword evidence="3" id="KW-0732">Signal</keyword>